<dbReference type="SUPFAM" id="SSF50978">
    <property type="entry name" value="WD40 repeat-like"/>
    <property type="match status" value="1"/>
</dbReference>
<evidence type="ECO:0000256" key="6">
    <source>
        <dbReference type="ARBA" id="ARBA00022927"/>
    </source>
</evidence>
<dbReference type="InterPro" id="IPR037363">
    <property type="entry name" value="Sec13/Seh1_fam"/>
</dbReference>
<dbReference type="GO" id="GO:0034198">
    <property type="term" value="P:cellular response to amino acid starvation"/>
    <property type="evidence" value="ECO:0007669"/>
    <property type="project" value="TreeGrafter"/>
</dbReference>
<evidence type="ECO:0000256" key="3">
    <source>
        <dbReference type="ARBA" id="ARBA00022448"/>
    </source>
</evidence>
<dbReference type="GO" id="GO:0035859">
    <property type="term" value="C:Seh1-associated complex"/>
    <property type="evidence" value="ECO:0007669"/>
    <property type="project" value="TreeGrafter"/>
</dbReference>
<comment type="subcellular location">
    <subcellularLocation>
        <location evidence="1">Nucleus envelope</location>
    </subcellularLocation>
</comment>
<dbReference type="SMART" id="SM00320">
    <property type="entry name" value="WD40"/>
    <property type="match status" value="4"/>
</dbReference>
<dbReference type="InterPro" id="IPR015943">
    <property type="entry name" value="WD40/YVTN_repeat-like_dom_sf"/>
</dbReference>
<evidence type="ECO:0000313" key="8">
    <source>
        <dbReference type="EMBL" id="JAT72827.1"/>
    </source>
</evidence>
<dbReference type="EMBL" id="GDKF01005795">
    <property type="protein sequence ID" value="JAT72827.1"/>
    <property type="molecule type" value="Transcribed_RNA"/>
</dbReference>
<keyword evidence="6" id="KW-0653">Protein transport</keyword>
<keyword evidence="4" id="KW-0853">WD repeat</keyword>
<comment type="similarity">
    <text evidence="2">Belongs to the WD repeat SEC13 family.</text>
</comment>
<dbReference type="Pfam" id="PF00400">
    <property type="entry name" value="WD40"/>
    <property type="match status" value="1"/>
</dbReference>
<name>A0A1D2A0X5_AUXPR</name>
<dbReference type="GO" id="GO:0031080">
    <property type="term" value="C:nuclear pore outer ring"/>
    <property type="evidence" value="ECO:0007669"/>
    <property type="project" value="TreeGrafter"/>
</dbReference>
<keyword evidence="5" id="KW-0677">Repeat</keyword>
<dbReference type="Gene3D" id="2.130.10.10">
    <property type="entry name" value="YVTN repeat-like/Quinoprotein amine dehydrogenase"/>
    <property type="match status" value="1"/>
</dbReference>
<dbReference type="GO" id="GO:0005198">
    <property type="term" value="F:structural molecule activity"/>
    <property type="evidence" value="ECO:0007669"/>
    <property type="project" value="InterPro"/>
</dbReference>
<accession>A0A1D2A0X5</accession>
<dbReference type="PANTHER" id="PTHR11024">
    <property type="entry name" value="NUCLEAR PORE COMPLEX PROTEIN SEC13 / SEH1 FAMILY MEMBER"/>
    <property type="match status" value="1"/>
</dbReference>
<dbReference type="AlphaFoldDB" id="A0A1D2A0X5"/>
<gene>
    <name evidence="8" type="ORF">g.3101</name>
</gene>
<reference evidence="8" key="1">
    <citation type="submission" date="2015-08" db="EMBL/GenBank/DDBJ databases">
        <authorList>
            <person name="Babu N.S."/>
            <person name="Beckwith C.J."/>
            <person name="Beseler K.G."/>
            <person name="Brison A."/>
            <person name="Carone J.V."/>
            <person name="Caskin T.P."/>
            <person name="Diamond M."/>
            <person name="Durham M.E."/>
            <person name="Foxe J.M."/>
            <person name="Go M."/>
            <person name="Henderson B.A."/>
            <person name="Jones I.B."/>
            <person name="McGettigan J.A."/>
            <person name="Micheletti S.J."/>
            <person name="Nasrallah M.E."/>
            <person name="Ortiz D."/>
            <person name="Piller C.R."/>
            <person name="Privatt S.R."/>
            <person name="Schneider S.L."/>
            <person name="Sharp S."/>
            <person name="Smith T.C."/>
            <person name="Stanton J.D."/>
            <person name="Ullery H.E."/>
            <person name="Wilson R.J."/>
            <person name="Serrano M.G."/>
            <person name="Buck G."/>
            <person name="Lee V."/>
            <person name="Wang Y."/>
            <person name="Carvalho R."/>
            <person name="Voegtly L."/>
            <person name="Shi R."/>
            <person name="Duckworth R."/>
            <person name="Johnson A."/>
            <person name="Loviza R."/>
            <person name="Walstead R."/>
            <person name="Shah Z."/>
            <person name="Kiflezghi M."/>
            <person name="Wade K."/>
            <person name="Ball S.L."/>
            <person name="Bradley K.W."/>
            <person name="Asai D.J."/>
            <person name="Bowman C.A."/>
            <person name="Russell D.A."/>
            <person name="Pope W.H."/>
            <person name="Jacobs-Sera D."/>
            <person name="Hendrix R.W."/>
            <person name="Hatfull G.F."/>
        </authorList>
    </citation>
    <scope>NUCLEOTIDE SEQUENCE</scope>
</reference>
<dbReference type="PANTHER" id="PTHR11024:SF3">
    <property type="entry name" value="NUCLEOPORIN SEH1"/>
    <property type="match status" value="1"/>
</dbReference>
<sequence>MSTRTLTCPVGTSAVDAAYDCTNTWLAVLSSAHIRVLRREDPSRSFHPHGVLQLDDSDKHVSSLAWAPPDQGPLLAAGTGAGRLMLWACDPTSPEPCWTRIARLQAGKASLRQLAFDPSSATHACTLAAACEDGFVRFFERNDRDPSHTAWEPCNSLRCSGAAGKPTCLSWHDIGDGAAHGTALPSLLLVGTSRGQAAVWWLRKETASWVKATDLPLAGDGEGTGPAHAGRPIAAAGLESVTSAAWGPALGRAHETVATASGSVVTLCTLRGTIDALEVRRSAVLPHDSPVWQVGWNPLGTWLACSTQRGQVCLWRPDFGGEWQLCNVVAGEAAMQE</sequence>
<evidence type="ECO:0000256" key="1">
    <source>
        <dbReference type="ARBA" id="ARBA00004259"/>
    </source>
</evidence>
<keyword evidence="7" id="KW-0539">Nucleus</keyword>
<evidence type="ECO:0000256" key="4">
    <source>
        <dbReference type="ARBA" id="ARBA00022574"/>
    </source>
</evidence>
<organism evidence="8">
    <name type="scientific">Auxenochlorella protothecoides</name>
    <name type="common">Green microalga</name>
    <name type="synonym">Chlorella protothecoides</name>
    <dbReference type="NCBI Taxonomy" id="3075"/>
    <lineage>
        <taxon>Eukaryota</taxon>
        <taxon>Viridiplantae</taxon>
        <taxon>Chlorophyta</taxon>
        <taxon>core chlorophytes</taxon>
        <taxon>Trebouxiophyceae</taxon>
        <taxon>Chlorellales</taxon>
        <taxon>Chlorellaceae</taxon>
        <taxon>Auxenochlorella</taxon>
    </lineage>
</organism>
<dbReference type="InterPro" id="IPR036322">
    <property type="entry name" value="WD40_repeat_dom_sf"/>
</dbReference>
<evidence type="ECO:0000256" key="5">
    <source>
        <dbReference type="ARBA" id="ARBA00022737"/>
    </source>
</evidence>
<protein>
    <submittedName>
        <fullName evidence="8">Uncharacterized protein</fullName>
    </submittedName>
</protein>
<dbReference type="InterPro" id="IPR001680">
    <property type="entry name" value="WD40_rpt"/>
</dbReference>
<evidence type="ECO:0000256" key="2">
    <source>
        <dbReference type="ARBA" id="ARBA00010102"/>
    </source>
</evidence>
<dbReference type="GO" id="GO:0015031">
    <property type="term" value="P:protein transport"/>
    <property type="evidence" value="ECO:0007669"/>
    <property type="project" value="UniProtKB-KW"/>
</dbReference>
<proteinExistence type="inferred from homology"/>
<evidence type="ECO:0000256" key="7">
    <source>
        <dbReference type="ARBA" id="ARBA00023242"/>
    </source>
</evidence>
<keyword evidence="3" id="KW-0813">Transport</keyword>
<dbReference type="GO" id="GO:1904263">
    <property type="term" value="P:positive regulation of TORC1 signaling"/>
    <property type="evidence" value="ECO:0007669"/>
    <property type="project" value="TreeGrafter"/>
</dbReference>